<feature type="compositionally biased region" description="Low complexity" evidence="10">
    <location>
        <begin position="683"/>
        <end position="706"/>
    </location>
</feature>
<evidence type="ECO:0000256" key="3">
    <source>
        <dbReference type="ARBA" id="ARBA00008289"/>
    </source>
</evidence>
<dbReference type="GO" id="GO:0003712">
    <property type="term" value="F:transcription coregulator activity"/>
    <property type="evidence" value="ECO:0007669"/>
    <property type="project" value="InterPro"/>
</dbReference>
<keyword evidence="7" id="KW-0010">Activator</keyword>
<dbReference type="Pfam" id="PF08612">
    <property type="entry name" value="Med20"/>
    <property type="match status" value="1"/>
</dbReference>
<feature type="region of interest" description="Disordered" evidence="10">
    <location>
        <begin position="597"/>
        <end position="665"/>
    </location>
</feature>
<evidence type="ECO:0000256" key="8">
    <source>
        <dbReference type="ARBA" id="ARBA00023163"/>
    </source>
</evidence>
<accession>A0A4W2FCL5</accession>
<dbReference type="PROSITE" id="PS50888">
    <property type="entry name" value="BHLH"/>
    <property type="match status" value="1"/>
</dbReference>
<keyword evidence="13" id="KW-1185">Reference proteome</keyword>
<feature type="region of interest" description="Disordered" evidence="10">
    <location>
        <begin position="344"/>
        <end position="374"/>
    </location>
</feature>
<dbReference type="GO" id="GO:0005737">
    <property type="term" value="C:cytoplasm"/>
    <property type="evidence" value="ECO:0007669"/>
    <property type="project" value="UniProtKB-SubCell"/>
</dbReference>
<dbReference type="GO" id="GO:0016592">
    <property type="term" value="C:mediator complex"/>
    <property type="evidence" value="ECO:0007669"/>
    <property type="project" value="InterPro"/>
</dbReference>
<dbReference type="SMART" id="SM00353">
    <property type="entry name" value="HLH"/>
    <property type="match status" value="1"/>
</dbReference>
<reference evidence="13 14" key="1">
    <citation type="submission" date="2018-11" db="EMBL/GenBank/DDBJ databases">
        <title>Haplotype-resolved cattle genomes.</title>
        <authorList>
            <person name="Low W.Y."/>
            <person name="Tearle R."/>
            <person name="Bickhart D.M."/>
            <person name="Rosen B.D."/>
            <person name="Koren S."/>
            <person name="Rhie A."/>
            <person name="Hiendleder S."/>
            <person name="Phillippy A.M."/>
            <person name="Smith T.P.L."/>
            <person name="Williams J.L."/>
        </authorList>
    </citation>
    <scope>NUCLEOTIDE SEQUENCE [LARGE SCALE GENOMIC DNA]</scope>
</reference>
<name>A0A4W2FCL5_BOBOX</name>
<proteinExistence type="inferred from homology"/>
<dbReference type="Gene3D" id="4.10.280.10">
    <property type="entry name" value="Helix-loop-helix DNA-binding domain"/>
    <property type="match status" value="1"/>
</dbReference>
<keyword evidence="8" id="KW-0804">Transcription</keyword>
<feature type="region of interest" description="Disordered" evidence="10">
    <location>
        <begin position="683"/>
        <end position="713"/>
    </location>
</feature>
<evidence type="ECO:0000313" key="12">
    <source>
        <dbReference type="Ensembl" id="ENSBIXP00005003103.1"/>
    </source>
</evidence>
<feature type="domain" description="BHLH" evidence="11">
    <location>
        <begin position="469"/>
        <end position="522"/>
    </location>
</feature>
<dbReference type="Ensembl" id="ENSBIXT00005010952.1">
    <property type="protein sequence ID" value="ENSBIXP00005003103.1"/>
    <property type="gene ID" value="ENSBIXG00005000479.1"/>
</dbReference>
<dbReference type="Proteomes" id="UP000429181">
    <property type="component" value="Chromosome 23"/>
</dbReference>
<evidence type="ECO:0000313" key="13">
    <source>
        <dbReference type="Proteomes" id="UP000314981"/>
    </source>
</evidence>
<feature type="compositionally biased region" description="Pro residues" evidence="10">
    <location>
        <begin position="603"/>
        <end position="627"/>
    </location>
</feature>
<gene>
    <name evidence="12" type="primary">TFEB</name>
</gene>
<dbReference type="FunFam" id="4.10.280.10:FF:000003">
    <property type="entry name" value="microphthalmia-associated transcription factor isoform X1"/>
    <property type="match status" value="1"/>
</dbReference>
<dbReference type="GO" id="GO:0046983">
    <property type="term" value="F:protein dimerization activity"/>
    <property type="evidence" value="ECO:0007669"/>
    <property type="project" value="InterPro"/>
</dbReference>
<dbReference type="Proteomes" id="UP000314981">
    <property type="component" value="Chromosome 23"/>
</dbReference>
<evidence type="ECO:0000313" key="14">
    <source>
        <dbReference type="Proteomes" id="UP000429181"/>
    </source>
</evidence>
<evidence type="ECO:0000256" key="9">
    <source>
        <dbReference type="ARBA" id="ARBA00023242"/>
    </source>
</evidence>
<dbReference type="STRING" id="30522.A0A4W2FCL5"/>
<comment type="similarity">
    <text evidence="3">Belongs to the MiT/TFE family.</text>
</comment>
<evidence type="ECO:0000259" key="11">
    <source>
        <dbReference type="PROSITE" id="PS50888"/>
    </source>
</evidence>
<evidence type="ECO:0000256" key="5">
    <source>
        <dbReference type="ARBA" id="ARBA00023015"/>
    </source>
</evidence>
<dbReference type="InterPro" id="IPR024098">
    <property type="entry name" value="bHLHzip_TFEB"/>
</dbReference>
<dbReference type="PANTHER" id="PTHR45776:SF5">
    <property type="entry name" value="TRANSCRIPTION FACTOR EB"/>
    <property type="match status" value="1"/>
</dbReference>
<dbReference type="GO" id="GO:0000978">
    <property type="term" value="F:RNA polymerase II cis-regulatory region sequence-specific DNA binding"/>
    <property type="evidence" value="ECO:0007669"/>
    <property type="project" value="InterPro"/>
</dbReference>
<dbReference type="Pfam" id="PF11851">
    <property type="entry name" value="DUF3371"/>
    <property type="match status" value="1"/>
</dbReference>
<evidence type="ECO:0000256" key="2">
    <source>
        <dbReference type="ARBA" id="ARBA00004496"/>
    </source>
</evidence>
<dbReference type="CDD" id="cd18927">
    <property type="entry name" value="bHLHzip_TFEB"/>
    <property type="match status" value="1"/>
</dbReference>
<sequence length="713" mass="77904">MGGGAESDSDVTEGPRHALPRGRVDWALCFYVSSGAPASIRALFSEVVSPRVGCWSTPHFSCLILPSSWPDTMGVTCVSQMPVAEGKSVQQTVELLTRKLEMLGAEKQGTFCVDCETYHTAASTLGSQGQAGKLMYVMHNSEYPLSCFALFENGPCLVADTNFDVLMVKLKGFFQSAKASKIETRGTRYQYCDFLVKVGTVTMGPSARGISVEVEYGPCVVASDCWSLLLEFLQSFLGSHTPGAPAVFGNRHDAVYSPADTMVQYMELFNKIRKQQQQQLGGPPTPAINTPIHFQSPPPVPGEVLKVQSYLENPTSYHLQQSRDQKVREYLSETYGNKFAAHISPAQGSPKPLPAASPGVRPAHVLSSSAGNSAPNSPMAMLHIGSNPEREFDVIDNIMCLDDVLGFINPETQMPNTLPLSSSHLNVYSGDPQVTASLVGVTSSSCPADLTQKRELTDAESRALAKERQKKDNHNLIERRRRFNINDRIKELGMLIPKANDLDVRWNKGTILKASVDYIRRMQKDLQKSRELENHSRRLEMTNKQLWLRIQELEMQARVHGLPTTSPSGMNMAELAQQVVKQELPSEEGPGEALLLGAEVPDPEPLPALPPQAPLPPPAQPPQPPSPFHHLDFSHNLSFGGGGNEGPPGYPEPLGPEHASPFPDLSKKDLDLMLLDDSLLPLASDPLFSTMSPEASKASSRRSSFSMEEGDVL</sequence>
<dbReference type="Pfam" id="PF15951">
    <property type="entry name" value="MITF_TFEB_C_3_N"/>
    <property type="match status" value="1"/>
</dbReference>
<evidence type="ECO:0000256" key="10">
    <source>
        <dbReference type="SAM" id="MobiDB-lite"/>
    </source>
</evidence>
<dbReference type="InterPro" id="IPR013921">
    <property type="entry name" value="Mediator_Med20"/>
</dbReference>
<dbReference type="GO" id="GO:0000981">
    <property type="term" value="F:DNA-binding transcription factor activity, RNA polymerase II-specific"/>
    <property type="evidence" value="ECO:0007669"/>
    <property type="project" value="TreeGrafter"/>
</dbReference>
<dbReference type="GO" id="GO:0006959">
    <property type="term" value="P:humoral immune response"/>
    <property type="evidence" value="ECO:0007669"/>
    <property type="project" value="InterPro"/>
</dbReference>
<evidence type="ECO:0000256" key="4">
    <source>
        <dbReference type="ARBA" id="ARBA00010743"/>
    </source>
</evidence>
<dbReference type="Pfam" id="PF00010">
    <property type="entry name" value="HLH"/>
    <property type="match status" value="1"/>
</dbReference>
<protein>
    <submittedName>
        <fullName evidence="12">Transcription factor EB</fullName>
    </submittedName>
</protein>
<dbReference type="InterPro" id="IPR031867">
    <property type="entry name" value="MiT/TFE_N"/>
</dbReference>
<reference evidence="12" key="2">
    <citation type="submission" date="2025-05" db="UniProtKB">
        <authorList>
            <consortium name="Ensembl"/>
        </authorList>
    </citation>
    <scope>IDENTIFICATION</scope>
</reference>
<evidence type="ECO:0000256" key="1">
    <source>
        <dbReference type="ARBA" id="ARBA00004123"/>
    </source>
</evidence>
<dbReference type="AlphaFoldDB" id="A0A4W2FCL5"/>
<comment type="similarity">
    <text evidence="4">Belongs to the Mediator complex subunit 20 family.</text>
</comment>
<dbReference type="InterPro" id="IPR021802">
    <property type="entry name" value="MiT/TFE_C"/>
</dbReference>
<comment type="subcellular location">
    <subcellularLocation>
        <location evidence="2">Cytoplasm</location>
    </subcellularLocation>
    <subcellularLocation>
        <location evidence="1">Nucleus</location>
    </subcellularLocation>
</comment>
<keyword evidence="5" id="KW-0805">Transcription regulation</keyword>
<keyword evidence="6" id="KW-0238">DNA-binding</keyword>
<dbReference type="PANTHER" id="PTHR45776">
    <property type="entry name" value="MIP04163P"/>
    <property type="match status" value="1"/>
</dbReference>
<dbReference type="SUPFAM" id="SSF47459">
    <property type="entry name" value="HLH, helix-loop-helix DNA-binding domain"/>
    <property type="match status" value="1"/>
</dbReference>
<dbReference type="InterPro" id="IPR011598">
    <property type="entry name" value="bHLH_dom"/>
</dbReference>
<evidence type="ECO:0000256" key="6">
    <source>
        <dbReference type="ARBA" id="ARBA00023125"/>
    </source>
</evidence>
<dbReference type="InterPro" id="IPR036638">
    <property type="entry name" value="HLH_DNA-bd_sf"/>
</dbReference>
<dbReference type="GeneTree" id="ENSGT00940000159691"/>
<dbReference type="Ensembl" id="ENSBIXT00000003880.1">
    <property type="protein sequence ID" value="ENSBIXP00000030498.1"/>
    <property type="gene ID" value="ENSBIXG00000012495.1"/>
</dbReference>
<dbReference type="GO" id="GO:0045893">
    <property type="term" value="P:positive regulation of DNA-templated transcription"/>
    <property type="evidence" value="ECO:0007669"/>
    <property type="project" value="InterPro"/>
</dbReference>
<organism evidence="12 14">
    <name type="scientific">Bos indicus x Bos taurus</name>
    <name type="common">Hybrid cattle</name>
    <dbReference type="NCBI Taxonomy" id="30522"/>
    <lineage>
        <taxon>Eukaryota</taxon>
        <taxon>Metazoa</taxon>
        <taxon>Chordata</taxon>
        <taxon>Craniata</taxon>
        <taxon>Vertebrata</taxon>
        <taxon>Euteleostomi</taxon>
        <taxon>Mammalia</taxon>
        <taxon>Eutheria</taxon>
        <taxon>Laurasiatheria</taxon>
        <taxon>Artiodactyla</taxon>
        <taxon>Ruminantia</taxon>
        <taxon>Pecora</taxon>
        <taxon>Bovidae</taxon>
        <taxon>Bovinae</taxon>
        <taxon>Bos</taxon>
    </lineage>
</organism>
<keyword evidence="9" id="KW-0539">Nucleus</keyword>
<evidence type="ECO:0000256" key="7">
    <source>
        <dbReference type="ARBA" id="ARBA00023159"/>
    </source>
</evidence>